<evidence type="ECO:0000256" key="1">
    <source>
        <dbReference type="SAM" id="SignalP"/>
    </source>
</evidence>
<protein>
    <recommendedName>
        <fullName evidence="2">Carboxylesterase type B domain-containing protein</fullName>
    </recommendedName>
</protein>
<feature type="chain" id="PRO_5023057001" description="Carboxylesterase type B domain-containing protein" evidence="1">
    <location>
        <begin position="19"/>
        <end position="554"/>
    </location>
</feature>
<accession>A0A5E8C080</accession>
<feature type="domain" description="Carboxylesterase type B" evidence="2">
    <location>
        <begin position="30"/>
        <end position="529"/>
    </location>
</feature>
<keyword evidence="4" id="KW-1185">Reference proteome</keyword>
<dbReference type="InterPro" id="IPR002018">
    <property type="entry name" value="CarbesteraseB"/>
</dbReference>
<dbReference type="OrthoDB" id="6846267at2759"/>
<dbReference type="AlphaFoldDB" id="A0A5E8C080"/>
<evidence type="ECO:0000259" key="2">
    <source>
        <dbReference type="Pfam" id="PF00135"/>
    </source>
</evidence>
<evidence type="ECO:0000313" key="4">
    <source>
        <dbReference type="Proteomes" id="UP000398389"/>
    </source>
</evidence>
<dbReference type="Pfam" id="PF00135">
    <property type="entry name" value="COesterase"/>
    <property type="match status" value="1"/>
</dbReference>
<dbReference type="Proteomes" id="UP000398389">
    <property type="component" value="Unassembled WGS sequence"/>
</dbReference>
<gene>
    <name evidence="3" type="ORF">SAPINGB_P004109</name>
</gene>
<dbReference type="SUPFAM" id="SSF53474">
    <property type="entry name" value="alpha/beta-Hydrolases"/>
    <property type="match status" value="1"/>
</dbReference>
<dbReference type="Gene3D" id="3.40.50.1820">
    <property type="entry name" value="alpha/beta hydrolase"/>
    <property type="match status" value="1"/>
</dbReference>
<evidence type="ECO:0000313" key="3">
    <source>
        <dbReference type="EMBL" id="VVT54505.1"/>
    </source>
</evidence>
<reference evidence="3 4" key="1">
    <citation type="submission" date="2019-09" db="EMBL/GenBank/DDBJ databases">
        <authorList>
            <person name="Brejova B."/>
        </authorList>
    </citation>
    <scope>NUCLEOTIDE SEQUENCE [LARGE SCALE GENOMIC DNA]</scope>
</reference>
<keyword evidence="1" id="KW-0732">Signal</keyword>
<dbReference type="RefSeq" id="XP_031854715.1">
    <property type="nucleotide sequence ID" value="XM_031998824.1"/>
</dbReference>
<dbReference type="InterPro" id="IPR050309">
    <property type="entry name" value="Type-B_Carboxylest/Lipase"/>
</dbReference>
<dbReference type="PANTHER" id="PTHR11559">
    <property type="entry name" value="CARBOXYLESTERASE"/>
    <property type="match status" value="1"/>
</dbReference>
<dbReference type="InterPro" id="IPR029058">
    <property type="entry name" value="AB_hydrolase_fold"/>
</dbReference>
<dbReference type="EMBL" id="CABVLU010000003">
    <property type="protein sequence ID" value="VVT54505.1"/>
    <property type="molecule type" value="Genomic_DNA"/>
</dbReference>
<feature type="signal peptide" evidence="1">
    <location>
        <begin position="1"/>
        <end position="18"/>
    </location>
</feature>
<name>A0A5E8C080_9ASCO</name>
<proteinExistence type="predicted"/>
<organism evidence="3 4">
    <name type="scientific">Magnusiomyces paraingens</name>
    <dbReference type="NCBI Taxonomy" id="2606893"/>
    <lineage>
        <taxon>Eukaryota</taxon>
        <taxon>Fungi</taxon>
        <taxon>Dikarya</taxon>
        <taxon>Ascomycota</taxon>
        <taxon>Saccharomycotina</taxon>
        <taxon>Dipodascomycetes</taxon>
        <taxon>Dipodascales</taxon>
        <taxon>Dipodascaceae</taxon>
        <taxon>Magnusiomyces</taxon>
    </lineage>
</organism>
<dbReference type="GeneID" id="43582924"/>
<sequence length="554" mass="62642">MKSLALIVWFLFTAFTVSVNVVMKNGDVITGITQNDVESYRGIPFVEKPVGNLRFKPSVPYQGSLNGFQATHFGNPCHCLDSYEIMDYLAKLVPFAGWSSNPKYLNSEQSEDCLRLNVYRPTGLSRNAKLPVMVWVYGGAFQFGSTMLYPGDRFIQDSVELNEPVIYVSLSYRVGPWGFLGGYGIGAENSTNAAMWDLINGFKWIKENIEAFNGDKNRITAFGESSGAMLLSHLMITKVFKQDPLFNAVILQSGGLLPLSHAVTSQSSNKLFWKFSNAAGCQHEGNQTEALACLRQKNSKVLARAHMYDHSLRNSFDFATLFTVWGPKPDGILWDENSFVAAQNLVDIPIIAGCLEDEGTLIAFAFLTTSTEKFANALHRIFPYARDILSSFLSMYPQNPAEGAPFRTGPHNELWPNFKWLSAILTDLIFTMPRRIMLKYGATPTRKSPLYTFFADPLHNRLPFLGSTHYSDISYQFYATESFPSNAYRKYFISFANHYNPNTNNGGLQWWPLYDDKEKLMLHIGRDSGDIIQDTFRGDRTDFAMRNLSFWETY</sequence>